<reference evidence="2 3" key="1">
    <citation type="submission" date="2014-11" db="EMBL/GenBank/DDBJ databases">
        <title>Genome sequence of Flavihumibacter solisilvae 3-3.</title>
        <authorList>
            <person name="Zhou G."/>
            <person name="Li M."/>
            <person name="Wang G."/>
        </authorList>
    </citation>
    <scope>NUCLEOTIDE SEQUENCE [LARGE SCALE GENOMIC DNA]</scope>
    <source>
        <strain evidence="2 3">3-3</strain>
    </source>
</reference>
<evidence type="ECO:0000259" key="1">
    <source>
        <dbReference type="PROSITE" id="PS51819"/>
    </source>
</evidence>
<dbReference type="PROSITE" id="PS51819">
    <property type="entry name" value="VOC"/>
    <property type="match status" value="1"/>
</dbReference>
<dbReference type="PANTHER" id="PTHR34109:SF1">
    <property type="entry name" value="VOC DOMAIN-CONTAINING PROTEIN"/>
    <property type="match status" value="1"/>
</dbReference>
<protein>
    <submittedName>
        <fullName evidence="2">Extradiol dioxygenase</fullName>
    </submittedName>
</protein>
<feature type="domain" description="VOC" evidence="1">
    <location>
        <begin position="9"/>
        <end position="127"/>
    </location>
</feature>
<dbReference type="STRING" id="1349421.OI18_00360"/>
<dbReference type="InterPro" id="IPR029068">
    <property type="entry name" value="Glyas_Bleomycin-R_OHBP_Dase"/>
</dbReference>
<proteinExistence type="predicted"/>
<gene>
    <name evidence="2" type="ORF">OI18_00360</name>
</gene>
<dbReference type="InterPro" id="IPR004360">
    <property type="entry name" value="Glyas_Fos-R_dOase_dom"/>
</dbReference>
<dbReference type="CDD" id="cd07246">
    <property type="entry name" value="VOC_like"/>
    <property type="match status" value="1"/>
</dbReference>
<keyword evidence="2" id="KW-0223">Dioxygenase</keyword>
<evidence type="ECO:0000313" key="3">
    <source>
        <dbReference type="Proteomes" id="UP000031408"/>
    </source>
</evidence>
<dbReference type="InterPro" id="IPR037523">
    <property type="entry name" value="VOC_core"/>
</dbReference>
<dbReference type="EMBL" id="JSVC01000001">
    <property type="protein sequence ID" value="KIC96258.1"/>
    <property type="molecule type" value="Genomic_DNA"/>
</dbReference>
<dbReference type="GO" id="GO:0051213">
    <property type="term" value="F:dioxygenase activity"/>
    <property type="evidence" value="ECO:0007669"/>
    <property type="project" value="UniProtKB-KW"/>
</dbReference>
<accession>A0A0C1LLP0</accession>
<dbReference type="Gene3D" id="3.30.720.110">
    <property type="match status" value="1"/>
</dbReference>
<keyword evidence="3" id="KW-1185">Reference proteome</keyword>
<name>A0A0C1LLP0_9BACT</name>
<sequence>MNADFKPQGYNSVSPYFVVSDAKKFIELISHIFNARPLRRYENEDGSIMHAELQIDDSVIMIGESNDSYPPITHLIHVYVSNVDAVFDRAIAAGCTVDEQPTVKPGDPDKRGSFKDFAGNTWAIGTQLNTD</sequence>
<dbReference type="RefSeq" id="WP_039136036.1">
    <property type="nucleotide sequence ID" value="NZ_JSVC01000001.1"/>
</dbReference>
<organism evidence="2 3">
    <name type="scientific">Flavihumibacter solisilvae</name>
    <dbReference type="NCBI Taxonomy" id="1349421"/>
    <lineage>
        <taxon>Bacteria</taxon>
        <taxon>Pseudomonadati</taxon>
        <taxon>Bacteroidota</taxon>
        <taxon>Chitinophagia</taxon>
        <taxon>Chitinophagales</taxon>
        <taxon>Chitinophagaceae</taxon>
        <taxon>Flavihumibacter</taxon>
    </lineage>
</organism>
<dbReference type="Pfam" id="PF00903">
    <property type="entry name" value="Glyoxalase"/>
    <property type="match status" value="1"/>
</dbReference>
<dbReference type="SUPFAM" id="SSF54593">
    <property type="entry name" value="Glyoxalase/Bleomycin resistance protein/Dihydroxybiphenyl dioxygenase"/>
    <property type="match status" value="1"/>
</dbReference>
<comment type="caution">
    <text evidence="2">The sequence shown here is derived from an EMBL/GenBank/DDBJ whole genome shotgun (WGS) entry which is preliminary data.</text>
</comment>
<dbReference type="PANTHER" id="PTHR34109">
    <property type="entry name" value="BNAUNNG04460D PROTEIN-RELATED"/>
    <property type="match status" value="1"/>
</dbReference>
<dbReference type="OrthoDB" id="9795306at2"/>
<evidence type="ECO:0000313" key="2">
    <source>
        <dbReference type="EMBL" id="KIC96258.1"/>
    </source>
</evidence>
<dbReference type="Gene3D" id="3.30.720.120">
    <property type="match status" value="1"/>
</dbReference>
<keyword evidence="2" id="KW-0560">Oxidoreductase</keyword>
<dbReference type="Proteomes" id="UP000031408">
    <property type="component" value="Unassembled WGS sequence"/>
</dbReference>
<dbReference type="AlphaFoldDB" id="A0A0C1LLP0"/>